<protein>
    <submittedName>
        <fullName evidence="2">Uncharacterized protein LOC142179776</fullName>
    </submittedName>
</protein>
<keyword evidence="1" id="KW-1185">Reference proteome</keyword>
<gene>
    <name evidence="2" type="primary">LOC142179776</name>
</gene>
<proteinExistence type="predicted"/>
<name>A0AC58UB81_TOBAC</name>
<accession>A0AC58UB81</accession>
<dbReference type="RefSeq" id="XP_075106749.1">
    <property type="nucleotide sequence ID" value="XM_075250648.1"/>
</dbReference>
<reference evidence="1" key="1">
    <citation type="journal article" date="2014" name="Nat. Commun.">
        <title>The tobacco genome sequence and its comparison with those of tomato and potato.</title>
        <authorList>
            <person name="Sierro N."/>
            <person name="Battey J.N."/>
            <person name="Ouadi S."/>
            <person name="Bakaher N."/>
            <person name="Bovet L."/>
            <person name="Willig A."/>
            <person name="Goepfert S."/>
            <person name="Peitsch M.C."/>
            <person name="Ivanov N.V."/>
        </authorList>
    </citation>
    <scope>NUCLEOTIDE SEQUENCE [LARGE SCALE GENOMIC DNA]</scope>
</reference>
<organism evidence="1 2">
    <name type="scientific">Nicotiana tabacum</name>
    <name type="common">Common tobacco</name>
    <dbReference type="NCBI Taxonomy" id="4097"/>
    <lineage>
        <taxon>Eukaryota</taxon>
        <taxon>Viridiplantae</taxon>
        <taxon>Streptophyta</taxon>
        <taxon>Embryophyta</taxon>
        <taxon>Tracheophyta</taxon>
        <taxon>Spermatophyta</taxon>
        <taxon>Magnoliopsida</taxon>
        <taxon>eudicotyledons</taxon>
        <taxon>Gunneridae</taxon>
        <taxon>Pentapetalae</taxon>
        <taxon>asterids</taxon>
        <taxon>lamiids</taxon>
        <taxon>Solanales</taxon>
        <taxon>Solanaceae</taxon>
        <taxon>Nicotianoideae</taxon>
        <taxon>Nicotianeae</taxon>
        <taxon>Nicotiana</taxon>
    </lineage>
</organism>
<reference evidence="2" key="2">
    <citation type="submission" date="2025-08" db="UniProtKB">
        <authorList>
            <consortium name="RefSeq"/>
        </authorList>
    </citation>
    <scope>IDENTIFICATION</scope>
    <source>
        <tissue evidence="2">Leaf</tissue>
    </source>
</reference>
<evidence type="ECO:0000313" key="1">
    <source>
        <dbReference type="Proteomes" id="UP000790787"/>
    </source>
</evidence>
<dbReference type="Proteomes" id="UP000790787">
    <property type="component" value="Chromosome 4"/>
</dbReference>
<sequence length="338" mass="38471">MTLDSPQITAGSLYANNQHIDCNDPLYVHPSYTPDTSLVPQQLIGTENYSKWRRSMEMSLLVKNKLGFVDGTCTREQYEKNVFQLKQWDRCNTIVQSWIQNSVVKELKKGIVYSSNAQKGNQLPTQGISSVSVYFSNLNDLWDEFESIILEPCDCEKSKAFVEFLRQQKLMKFLMGLNDIYAPQKSQILMIQPTFSLDQAYSMIVQEESQRLSSGYGVQNGIPGSGPMNTESSSFVSANNSNVKFRKNTNMFCNYCKMKGHTREACYKLVGYPQGFKFNKKRRRANDNYTPVAHNVSMMEETKQTGTDGIGMINGMINVAAPIFTPEQYQQILRMLSN</sequence>
<evidence type="ECO:0000313" key="2">
    <source>
        <dbReference type="RefSeq" id="XP_075106749.1"/>
    </source>
</evidence>